<protein>
    <submittedName>
        <fullName evidence="3">Type II toxin-antitoxin system ParD family antitoxin</fullName>
    </submittedName>
</protein>
<comment type="caution">
    <text evidence="3">The sequence shown here is derived from an EMBL/GenBank/DDBJ whole genome shotgun (WGS) entry which is preliminary data.</text>
</comment>
<dbReference type="InterPro" id="IPR022789">
    <property type="entry name" value="ParD"/>
</dbReference>
<evidence type="ECO:0000256" key="1">
    <source>
        <dbReference type="ARBA" id="ARBA00008580"/>
    </source>
</evidence>
<evidence type="ECO:0000256" key="2">
    <source>
        <dbReference type="ARBA" id="ARBA00022649"/>
    </source>
</evidence>
<dbReference type="Pfam" id="PF03693">
    <property type="entry name" value="ParD_antitoxin"/>
    <property type="match status" value="1"/>
</dbReference>
<dbReference type="SUPFAM" id="SSF47598">
    <property type="entry name" value="Ribbon-helix-helix"/>
    <property type="match status" value="1"/>
</dbReference>
<accession>A0A551Y4C9</accession>
<dbReference type="PANTHER" id="PTHR36582">
    <property type="entry name" value="ANTITOXIN PARD"/>
    <property type="match status" value="1"/>
</dbReference>
<organism evidence="3 4">
    <name type="scientific">Microcystis aeruginosa Ma_QC_C_20070703_M131</name>
    <dbReference type="NCBI Taxonomy" id="2486263"/>
    <lineage>
        <taxon>Bacteria</taxon>
        <taxon>Bacillati</taxon>
        <taxon>Cyanobacteriota</taxon>
        <taxon>Cyanophyceae</taxon>
        <taxon>Oscillatoriophycideae</taxon>
        <taxon>Chroococcales</taxon>
        <taxon>Microcystaceae</taxon>
        <taxon>Microcystis</taxon>
    </lineage>
</organism>
<dbReference type="AlphaFoldDB" id="A0A551Y4C9"/>
<dbReference type="InterPro" id="IPR038296">
    <property type="entry name" value="ParD_sf"/>
</dbReference>
<dbReference type="CDD" id="cd22231">
    <property type="entry name" value="RHH_NikR_HicB-like"/>
    <property type="match status" value="1"/>
</dbReference>
<dbReference type="Gene3D" id="6.10.10.120">
    <property type="entry name" value="Antitoxin ParD1-like"/>
    <property type="match status" value="1"/>
</dbReference>
<dbReference type="NCBIfam" id="TIGR02606">
    <property type="entry name" value="antidote_CC2985"/>
    <property type="match status" value="1"/>
</dbReference>
<dbReference type="Proteomes" id="UP000316443">
    <property type="component" value="Unassembled WGS sequence"/>
</dbReference>
<dbReference type="PANTHER" id="PTHR36582:SF2">
    <property type="entry name" value="ANTITOXIN PARD"/>
    <property type="match status" value="1"/>
</dbReference>
<dbReference type="EMBL" id="SFCA01000093">
    <property type="protein sequence ID" value="TRT55822.1"/>
    <property type="molecule type" value="Genomic_DNA"/>
</dbReference>
<reference evidence="3 4" key="1">
    <citation type="submission" date="2019-01" db="EMBL/GenBank/DDBJ databases">
        <title>Coherence of Microcystis species and biogeography revealed through population genomics.</title>
        <authorList>
            <person name="Perez-Carrascal O.M."/>
            <person name="Terrat Y."/>
            <person name="Giani A."/>
            <person name="Fortin N."/>
            <person name="Tromas N."/>
            <person name="Shapiro B.J."/>
        </authorList>
    </citation>
    <scope>NUCLEOTIDE SEQUENCE [LARGE SCALE GENOMIC DNA]</scope>
    <source>
        <strain evidence="3">Ma_QC_C_20070703_M131</strain>
    </source>
</reference>
<name>A0A551Y4C9_MICAE</name>
<comment type="similarity">
    <text evidence="1">Belongs to the ParD antitoxin family.</text>
</comment>
<dbReference type="InterPro" id="IPR010985">
    <property type="entry name" value="Ribbon_hlx_hlx"/>
</dbReference>
<gene>
    <name evidence="3" type="ORF">EWV85_08870</name>
</gene>
<proteinExistence type="inferred from homology"/>
<sequence length="91" mass="10132">MSTVEKISVALPPEMIAVIRSAVDSGEYSSASEVIREALRGWKIKRKVEALELDELRRLVQEGIDSGPSIDAEIVFSRLREKYAALNQEGE</sequence>
<evidence type="ECO:0000313" key="4">
    <source>
        <dbReference type="Proteomes" id="UP000316443"/>
    </source>
</evidence>
<keyword evidence="2" id="KW-1277">Toxin-antitoxin system</keyword>
<evidence type="ECO:0000313" key="3">
    <source>
        <dbReference type="EMBL" id="TRT55822.1"/>
    </source>
</evidence>
<dbReference type="GO" id="GO:0006355">
    <property type="term" value="P:regulation of DNA-templated transcription"/>
    <property type="evidence" value="ECO:0007669"/>
    <property type="project" value="InterPro"/>
</dbReference>